<keyword evidence="1" id="KW-0732">Signal</keyword>
<feature type="chain" id="PRO_5022231276" evidence="1">
    <location>
        <begin position="22"/>
        <end position="124"/>
    </location>
</feature>
<dbReference type="Proteomes" id="UP000321337">
    <property type="component" value="Unassembled WGS sequence"/>
</dbReference>
<evidence type="ECO:0000313" key="2">
    <source>
        <dbReference type="EMBL" id="GEP31402.1"/>
    </source>
</evidence>
<comment type="caution">
    <text evidence="2">The sequence shown here is derived from an EMBL/GenBank/DDBJ whole genome shotgun (WGS) entry which is preliminary data.</text>
</comment>
<evidence type="ECO:0000256" key="1">
    <source>
        <dbReference type="SAM" id="SignalP"/>
    </source>
</evidence>
<feature type="signal peptide" evidence="1">
    <location>
        <begin position="1"/>
        <end position="21"/>
    </location>
</feature>
<keyword evidence="3" id="KW-1185">Reference proteome</keyword>
<reference evidence="2 3" key="1">
    <citation type="submission" date="2019-07" db="EMBL/GenBank/DDBJ databases">
        <title>Whole genome shotgun sequence of Thiobacillus plumbophilus NBRC 107929.</title>
        <authorList>
            <person name="Hosoyama A."/>
            <person name="Uohara A."/>
            <person name="Ohji S."/>
            <person name="Ichikawa N."/>
        </authorList>
    </citation>
    <scope>NUCLEOTIDE SEQUENCE [LARGE SCALE GENOMIC DNA]</scope>
    <source>
        <strain evidence="2 3">NBRC 107929</strain>
    </source>
</reference>
<evidence type="ECO:0000313" key="3">
    <source>
        <dbReference type="Proteomes" id="UP000321337"/>
    </source>
</evidence>
<dbReference type="RefSeq" id="WP_198415378.1">
    <property type="nucleotide sequence ID" value="NZ_AP021884.1"/>
</dbReference>
<dbReference type="AlphaFoldDB" id="A0A512LAB8"/>
<gene>
    <name evidence="2" type="ORF">TPL01_25400</name>
</gene>
<sequence length="124" mass="13478">MKTIPIVFLFTAWSTFTQAQAAERTPVADARPLMIAAIDSPAGVAHGVLAGDMADAITRRFKATSPIYIDVSTERRYAQSGCSRLKVVFWQEGVLLPGAPAPRKQTIEMGINYCRDGLPPKSLL</sequence>
<organism evidence="2 3">
    <name type="scientific">Sulfuriferula plumbiphila</name>
    <dbReference type="NCBI Taxonomy" id="171865"/>
    <lineage>
        <taxon>Bacteria</taxon>
        <taxon>Pseudomonadati</taxon>
        <taxon>Pseudomonadota</taxon>
        <taxon>Betaproteobacteria</taxon>
        <taxon>Nitrosomonadales</taxon>
        <taxon>Sulfuricellaceae</taxon>
        <taxon>Sulfuriferula</taxon>
    </lineage>
</organism>
<dbReference type="EMBL" id="BKAD01000029">
    <property type="protein sequence ID" value="GEP31402.1"/>
    <property type="molecule type" value="Genomic_DNA"/>
</dbReference>
<proteinExistence type="predicted"/>
<accession>A0A512LAB8</accession>
<protein>
    <submittedName>
        <fullName evidence="2">Uncharacterized protein</fullName>
    </submittedName>
</protein>
<name>A0A512LAB8_9PROT</name>